<keyword evidence="1" id="KW-1133">Transmembrane helix</keyword>
<dbReference type="EMBL" id="JBITGY010000001">
    <property type="protein sequence ID" value="MFI6496344.1"/>
    <property type="molecule type" value="Genomic_DNA"/>
</dbReference>
<evidence type="ECO:0000313" key="2">
    <source>
        <dbReference type="EMBL" id="MFI6496344.1"/>
    </source>
</evidence>
<evidence type="ECO:0000313" key="3">
    <source>
        <dbReference type="Proteomes" id="UP001612741"/>
    </source>
</evidence>
<dbReference type="Proteomes" id="UP001612741">
    <property type="component" value="Unassembled WGS sequence"/>
</dbReference>
<feature type="transmembrane region" description="Helical" evidence="1">
    <location>
        <begin position="40"/>
        <end position="60"/>
    </location>
</feature>
<name>A0ABW7YKB3_9ACTN</name>
<sequence length="653" mass="70064">MTPLEERLKTALDARAQTFEVSQNAWLEVRRRTPLPPRRARWLLAAVPVVMIALFVPVLLNGGLGRNSANDPDTVYRQLMAELTPLGDPVELGEAKLWFAKGKLGNPVFCMLARRGQEPYGSCGGVSALGKGTHEGSLTAEDAATVLSFGLVVPEATQVRALTGDGRRIPGAIHRVAGAPVSIWTLSVPAAEQVAKVEFVDAGQRVLGETSWETLRSRRNAKPAGPPYELPGALTLRPYLVPNETQPGATDLTVIWERGGREVSSLSLKARDLWKGGDRDYPVLLQAEDGVVFGAARPDVARIEVSLNGKALTLTPRPDPWQLSVGLFAQPADVTSEMGSFSITAFDARGAEIWRSEPKRPRARPSGKRIGALAFVHGTEDFALGPVQVWYQKGPEGVELCSSGGVRPDGSQAGGCSSADTDRNVFQRFETVSYLPEPGARLAFGVLPGEAEAVTAVTADGTRLPAALVPVKGGPAPVWAIRYPRDTEIAAFAVREKGRELERIVMMDRSCWKADRPEGRGQTLAGGVSAHISAPSCLHFWKDGKPQPGSFDRLPGTALRHVLGKERPVQWSEAKGVWYGFALAGTARVEGVSKTGRVSAQTVPDPWGHGVVLFAAPTPAEVAKKGLNWPGLSFTGYAADGSVLWEWKNAELS</sequence>
<dbReference type="RefSeq" id="WP_397078405.1">
    <property type="nucleotide sequence ID" value="NZ_JBITGY010000001.1"/>
</dbReference>
<keyword evidence="1" id="KW-0472">Membrane</keyword>
<protein>
    <submittedName>
        <fullName evidence="2">Uncharacterized protein</fullName>
    </submittedName>
</protein>
<reference evidence="2 3" key="1">
    <citation type="submission" date="2024-10" db="EMBL/GenBank/DDBJ databases">
        <title>The Natural Products Discovery Center: Release of the First 8490 Sequenced Strains for Exploring Actinobacteria Biosynthetic Diversity.</title>
        <authorList>
            <person name="Kalkreuter E."/>
            <person name="Kautsar S.A."/>
            <person name="Yang D."/>
            <person name="Bader C.D."/>
            <person name="Teijaro C.N."/>
            <person name="Fluegel L."/>
            <person name="Davis C.M."/>
            <person name="Simpson J.R."/>
            <person name="Lauterbach L."/>
            <person name="Steele A.D."/>
            <person name="Gui C."/>
            <person name="Meng S."/>
            <person name="Li G."/>
            <person name="Viehrig K."/>
            <person name="Ye F."/>
            <person name="Su P."/>
            <person name="Kiefer A.F."/>
            <person name="Nichols A."/>
            <person name="Cepeda A.J."/>
            <person name="Yan W."/>
            <person name="Fan B."/>
            <person name="Jiang Y."/>
            <person name="Adhikari A."/>
            <person name="Zheng C.-J."/>
            <person name="Schuster L."/>
            <person name="Cowan T.M."/>
            <person name="Smanski M.J."/>
            <person name="Chevrette M.G."/>
            <person name="De Carvalho L.P.S."/>
            <person name="Shen B."/>
        </authorList>
    </citation>
    <scope>NUCLEOTIDE SEQUENCE [LARGE SCALE GENOMIC DNA]</scope>
    <source>
        <strain evidence="2 3">NPDC050545</strain>
    </source>
</reference>
<evidence type="ECO:0000256" key="1">
    <source>
        <dbReference type="SAM" id="Phobius"/>
    </source>
</evidence>
<gene>
    <name evidence="2" type="ORF">ACIBG2_03115</name>
</gene>
<organism evidence="2 3">
    <name type="scientific">Nonomuraea typhae</name>
    <dbReference type="NCBI Taxonomy" id="2603600"/>
    <lineage>
        <taxon>Bacteria</taxon>
        <taxon>Bacillati</taxon>
        <taxon>Actinomycetota</taxon>
        <taxon>Actinomycetes</taxon>
        <taxon>Streptosporangiales</taxon>
        <taxon>Streptosporangiaceae</taxon>
        <taxon>Nonomuraea</taxon>
    </lineage>
</organism>
<keyword evidence="3" id="KW-1185">Reference proteome</keyword>
<keyword evidence="1" id="KW-0812">Transmembrane</keyword>
<comment type="caution">
    <text evidence="2">The sequence shown here is derived from an EMBL/GenBank/DDBJ whole genome shotgun (WGS) entry which is preliminary data.</text>
</comment>
<accession>A0ABW7YKB3</accession>
<proteinExistence type="predicted"/>